<dbReference type="Proteomes" id="UP000712157">
    <property type="component" value="Unassembled WGS sequence"/>
</dbReference>
<evidence type="ECO:0000256" key="4">
    <source>
        <dbReference type="ARBA" id="ARBA00023136"/>
    </source>
</evidence>
<dbReference type="RefSeq" id="WP_238723183.1">
    <property type="nucleotide sequence ID" value="NZ_JAHQCW010000055.1"/>
</dbReference>
<feature type="transmembrane region" description="Helical" evidence="5">
    <location>
        <begin position="110"/>
        <end position="128"/>
    </location>
</feature>
<sequence>MKESFQKNFVQATLNFVFIIAFVNVFQGVFGAENSIVGVIFTIMMSASMVRDMTAAPVKHLVVQAGVLLWMGVASCLVNTLNPYAALPVNLITVFCILYAFTYEYSSHMYFPYILSYLFLVFISPVGVSELPKRLLGLLAGAVSIILYQLFKGRKRVRETAQDVLTSMIGDAQKGIRYLLNGEGEMAKPAAVRNTLCRLSRTVYERRRKVLCISDASFAMIDAGRGMEHIILLLHDMTEEMTPGRKELLERVDVQLSEFERYVNRQADGLEELDRRQMVRDEKDRLEGEFYDALVYIREHLMHMTDPQKRTKYHRTALSLSVRLKAALDVSPVRVIYALRVSVLLAVFTLLVQVFQLEHGKWLLFTLASLSLPYADDVGIKTRKRIVATVIGGIVSVAVFGLISNPVGRTAVMMLSGYLSFYFSDYTGTYACSTIGALGGAVFMGAFGVGDVGQMFVIRIIYICAGALIALAANCLVFPYSRSMATRQLLKKYAATTGLLTKVCLEENVDPQLYYELVIQSHLQEEKLSQNASQGGWEEMQELLRRGRAAVRRAHRHRALEG</sequence>
<evidence type="ECO:0000256" key="5">
    <source>
        <dbReference type="SAM" id="Phobius"/>
    </source>
</evidence>
<dbReference type="AlphaFoldDB" id="A0A949K7D0"/>
<keyword evidence="8" id="KW-1185">Reference proteome</keyword>
<evidence type="ECO:0000259" key="6">
    <source>
        <dbReference type="Pfam" id="PF13515"/>
    </source>
</evidence>
<proteinExistence type="predicted"/>
<dbReference type="GO" id="GO:0016020">
    <property type="term" value="C:membrane"/>
    <property type="evidence" value="ECO:0007669"/>
    <property type="project" value="UniProtKB-SubCell"/>
</dbReference>
<evidence type="ECO:0000313" key="8">
    <source>
        <dbReference type="Proteomes" id="UP000712157"/>
    </source>
</evidence>
<accession>A0A949K7D0</accession>
<dbReference type="InterPro" id="IPR049453">
    <property type="entry name" value="Memb_transporter_dom"/>
</dbReference>
<gene>
    <name evidence="7" type="ORF">KTH89_22520</name>
</gene>
<organism evidence="7 8">
    <name type="scientific">Diplocloster agilis</name>
    <dbReference type="NCBI Taxonomy" id="2850323"/>
    <lineage>
        <taxon>Bacteria</taxon>
        <taxon>Bacillati</taxon>
        <taxon>Bacillota</taxon>
        <taxon>Clostridia</taxon>
        <taxon>Lachnospirales</taxon>
        <taxon>Lachnospiraceae</taxon>
        <taxon>Diplocloster</taxon>
    </lineage>
</organism>
<feature type="transmembrane region" description="Helical" evidence="5">
    <location>
        <begin position="456"/>
        <end position="480"/>
    </location>
</feature>
<feature type="domain" description="Integral membrane bound transporter" evidence="6">
    <location>
        <begin position="349"/>
        <end position="472"/>
    </location>
</feature>
<keyword evidence="3 5" id="KW-1133">Transmembrane helix</keyword>
<comment type="subcellular location">
    <subcellularLocation>
        <location evidence="1">Membrane</location>
        <topology evidence="1">Multi-pass membrane protein</topology>
    </subcellularLocation>
</comment>
<dbReference type="Pfam" id="PF13515">
    <property type="entry name" value="FUSC_2"/>
    <property type="match status" value="1"/>
</dbReference>
<reference evidence="7" key="1">
    <citation type="submission" date="2021-06" db="EMBL/GenBank/DDBJ databases">
        <title>Description of novel taxa of the family Lachnospiraceae.</title>
        <authorList>
            <person name="Chaplin A.V."/>
            <person name="Sokolova S.R."/>
            <person name="Pikina A.P."/>
            <person name="Korzhanova M."/>
            <person name="Belova V."/>
            <person name="Korostin D."/>
            <person name="Efimov B.A."/>
        </authorList>
    </citation>
    <scope>NUCLEOTIDE SEQUENCE</scope>
    <source>
        <strain evidence="7">ASD5720</strain>
    </source>
</reference>
<evidence type="ECO:0000313" key="7">
    <source>
        <dbReference type="EMBL" id="MBU9739311.1"/>
    </source>
</evidence>
<comment type="caution">
    <text evidence="7">The sequence shown here is derived from an EMBL/GenBank/DDBJ whole genome shotgun (WGS) entry which is preliminary data.</text>
</comment>
<feature type="transmembrane region" description="Helical" evidence="5">
    <location>
        <begin position="386"/>
        <end position="408"/>
    </location>
</feature>
<feature type="transmembrane region" description="Helical" evidence="5">
    <location>
        <begin position="428"/>
        <end position="449"/>
    </location>
</feature>
<evidence type="ECO:0000256" key="1">
    <source>
        <dbReference type="ARBA" id="ARBA00004141"/>
    </source>
</evidence>
<dbReference type="EMBL" id="JAHQCW010000055">
    <property type="protein sequence ID" value="MBU9739311.1"/>
    <property type="molecule type" value="Genomic_DNA"/>
</dbReference>
<evidence type="ECO:0000256" key="2">
    <source>
        <dbReference type="ARBA" id="ARBA00022692"/>
    </source>
</evidence>
<keyword evidence="4 5" id="KW-0472">Membrane</keyword>
<protein>
    <submittedName>
        <fullName evidence="7">FUSC family protein</fullName>
    </submittedName>
</protein>
<feature type="transmembrane region" description="Helical" evidence="5">
    <location>
        <begin position="335"/>
        <end position="356"/>
    </location>
</feature>
<feature type="transmembrane region" description="Helical" evidence="5">
    <location>
        <begin position="87"/>
        <end position="103"/>
    </location>
</feature>
<keyword evidence="2 5" id="KW-0812">Transmembrane</keyword>
<feature type="transmembrane region" description="Helical" evidence="5">
    <location>
        <begin position="134"/>
        <end position="151"/>
    </location>
</feature>
<evidence type="ECO:0000256" key="3">
    <source>
        <dbReference type="ARBA" id="ARBA00022989"/>
    </source>
</evidence>
<name>A0A949K7D0_9FIRM</name>